<dbReference type="Pfam" id="PF07712">
    <property type="entry name" value="SURNod19"/>
    <property type="match status" value="1"/>
</dbReference>
<sequence length="382" mass="42789">MGFISKALILSISILVLQLNIAYSRGEVKSKTFLSQTLVSEPGLVHNKYFYDAEFPKGHVAIRSFDVELVDEKLNPVPLHEVYIHHWTATRYFKNNGMFPNNKTRIFKRNSGPCENLTMPYYWGLGGESRGVISDIPEPYGIEVGNPSELPKGYDEKWVLNVMTIDTRGAIDKFGCTECRCDLFDGPKSNFTKEYKGGVKCCADNTRCKLIKGFQGPKKILRFRYTIKWVEWDQHQVPVRIHVIDVTDNVVKNGSQALHHCQLEYSIFPENSGPVNVKKANISIGKGGYLIYGAAHQHAGSVGATLYGQDGRVLCTSTPKYGKGKEAGNEKGYVVAMSECLPKPGSVKINDNEILTMESRYQNKFLTGLMGHFYILVAEKLA</sequence>
<evidence type="ECO:0008006" key="4">
    <source>
        <dbReference type="Google" id="ProtNLM"/>
    </source>
</evidence>
<proteinExistence type="predicted"/>
<feature type="chain" id="PRO_5042937740" description="Stress up-regulated Nod 19 protein" evidence="1">
    <location>
        <begin position="25"/>
        <end position="382"/>
    </location>
</feature>
<keyword evidence="3" id="KW-1185">Reference proteome</keyword>
<dbReference type="EMBL" id="JAYWIO010000008">
    <property type="protein sequence ID" value="KAK7247410.1"/>
    <property type="molecule type" value="Genomic_DNA"/>
</dbReference>
<protein>
    <recommendedName>
        <fullName evidence="4">Stress up-regulated Nod 19 protein</fullName>
    </recommendedName>
</protein>
<feature type="signal peptide" evidence="1">
    <location>
        <begin position="1"/>
        <end position="24"/>
    </location>
</feature>
<gene>
    <name evidence="2" type="ORF">RIF29_42293</name>
</gene>
<reference evidence="2 3" key="1">
    <citation type="submission" date="2024-01" db="EMBL/GenBank/DDBJ databases">
        <title>The genomes of 5 underutilized Papilionoideae crops provide insights into root nodulation and disease resistanc.</title>
        <authorList>
            <person name="Yuan L."/>
        </authorList>
    </citation>
    <scope>NUCLEOTIDE SEQUENCE [LARGE SCALE GENOMIC DNA]</scope>
    <source>
        <strain evidence="2">ZHUSHIDOU_FW_LH</strain>
        <tissue evidence="2">Leaf</tissue>
    </source>
</reference>
<dbReference type="AlphaFoldDB" id="A0AAN9HQ62"/>
<dbReference type="PANTHER" id="PTHR33390:SF4">
    <property type="entry name" value="STRESS UP-REGULATED NOD 19-RELATED"/>
    <property type="match status" value="1"/>
</dbReference>
<dbReference type="PANTHER" id="PTHR33390">
    <property type="entry name" value="STRESS UP-REGULATED NOD 19 PROTEIN"/>
    <property type="match status" value="1"/>
</dbReference>
<dbReference type="InterPro" id="IPR011692">
    <property type="entry name" value="Stress_up-reg_Nod19"/>
</dbReference>
<comment type="caution">
    <text evidence="2">The sequence shown here is derived from an EMBL/GenBank/DDBJ whole genome shotgun (WGS) entry which is preliminary data.</text>
</comment>
<keyword evidence="1" id="KW-0732">Signal</keyword>
<dbReference type="Proteomes" id="UP001372338">
    <property type="component" value="Unassembled WGS sequence"/>
</dbReference>
<evidence type="ECO:0000313" key="3">
    <source>
        <dbReference type="Proteomes" id="UP001372338"/>
    </source>
</evidence>
<name>A0AAN9HQ62_CROPI</name>
<evidence type="ECO:0000256" key="1">
    <source>
        <dbReference type="SAM" id="SignalP"/>
    </source>
</evidence>
<organism evidence="2 3">
    <name type="scientific">Crotalaria pallida</name>
    <name type="common">Smooth rattlebox</name>
    <name type="synonym">Crotalaria striata</name>
    <dbReference type="NCBI Taxonomy" id="3830"/>
    <lineage>
        <taxon>Eukaryota</taxon>
        <taxon>Viridiplantae</taxon>
        <taxon>Streptophyta</taxon>
        <taxon>Embryophyta</taxon>
        <taxon>Tracheophyta</taxon>
        <taxon>Spermatophyta</taxon>
        <taxon>Magnoliopsida</taxon>
        <taxon>eudicotyledons</taxon>
        <taxon>Gunneridae</taxon>
        <taxon>Pentapetalae</taxon>
        <taxon>rosids</taxon>
        <taxon>fabids</taxon>
        <taxon>Fabales</taxon>
        <taxon>Fabaceae</taxon>
        <taxon>Papilionoideae</taxon>
        <taxon>50 kb inversion clade</taxon>
        <taxon>genistoids sensu lato</taxon>
        <taxon>core genistoids</taxon>
        <taxon>Crotalarieae</taxon>
        <taxon>Crotalaria</taxon>
    </lineage>
</organism>
<accession>A0AAN9HQ62</accession>
<evidence type="ECO:0000313" key="2">
    <source>
        <dbReference type="EMBL" id="KAK7247410.1"/>
    </source>
</evidence>